<evidence type="ECO:0000313" key="1">
    <source>
        <dbReference type="EMBL" id="MEK0189735.1"/>
    </source>
</evidence>
<gene>
    <name evidence="1" type="ORF">WMG39_33555</name>
</gene>
<dbReference type="EMBL" id="JBBLXS010001568">
    <property type="protein sequence ID" value="MEK0189735.1"/>
    <property type="molecule type" value="Genomic_DNA"/>
</dbReference>
<sequence length="66" mass="7816">QMRIILEECVKHPDSVIREIYQELYGAFLDPMRRIEGVVYPPSLRDSEGLTEEEDDFNDFSHLLEM</sequence>
<feature type="non-terminal residue" evidence="1">
    <location>
        <position position="1"/>
    </location>
</feature>
<accession>A0ABU8YZ19</accession>
<dbReference type="Proteomes" id="UP001384579">
    <property type="component" value="Unassembled WGS sequence"/>
</dbReference>
<keyword evidence="2" id="KW-1185">Reference proteome</keyword>
<organism evidence="1 2">
    <name type="scientific">Microcoleus anatoxicus PTRS2</name>
    <dbReference type="NCBI Taxonomy" id="2705321"/>
    <lineage>
        <taxon>Bacteria</taxon>
        <taxon>Bacillati</taxon>
        <taxon>Cyanobacteriota</taxon>
        <taxon>Cyanophyceae</taxon>
        <taxon>Oscillatoriophycideae</taxon>
        <taxon>Oscillatoriales</taxon>
        <taxon>Microcoleaceae</taxon>
        <taxon>Microcoleus</taxon>
        <taxon>Microcoleus anatoxicus</taxon>
    </lineage>
</organism>
<dbReference type="RefSeq" id="WP_340542832.1">
    <property type="nucleotide sequence ID" value="NZ_JBBLXS010001568.1"/>
</dbReference>
<proteinExistence type="predicted"/>
<comment type="caution">
    <text evidence="1">The sequence shown here is derived from an EMBL/GenBank/DDBJ whole genome shotgun (WGS) entry which is preliminary data.</text>
</comment>
<reference evidence="1 2" key="1">
    <citation type="journal article" date="2020" name="Harmful Algae">
        <title>Molecular and morphological characterization of a novel dihydroanatoxin-a producing Microcoleus species (cyanobacteria) from the Russian River, California, USA.</title>
        <authorList>
            <person name="Conklin K.Y."/>
            <person name="Stancheva R."/>
            <person name="Otten T.G."/>
            <person name="Fadness R."/>
            <person name="Boyer G.L."/>
            <person name="Read B."/>
            <person name="Zhang X."/>
            <person name="Sheath R.G."/>
        </authorList>
    </citation>
    <scope>NUCLEOTIDE SEQUENCE [LARGE SCALE GENOMIC DNA]</scope>
    <source>
        <strain evidence="1 2">PTRS2</strain>
    </source>
</reference>
<evidence type="ECO:0000313" key="2">
    <source>
        <dbReference type="Proteomes" id="UP001384579"/>
    </source>
</evidence>
<protein>
    <submittedName>
        <fullName evidence="1">Uncharacterized protein</fullName>
    </submittedName>
</protein>
<name>A0ABU8YZ19_9CYAN</name>